<dbReference type="EMBL" id="JBHSGF010000010">
    <property type="protein sequence ID" value="MFC4556243.1"/>
    <property type="molecule type" value="Genomic_DNA"/>
</dbReference>
<protein>
    <submittedName>
        <fullName evidence="2">DUF2516 family protein</fullName>
    </submittedName>
</protein>
<reference evidence="3" key="1">
    <citation type="journal article" date="2019" name="Int. J. Syst. Evol. Microbiol.">
        <title>The Global Catalogue of Microorganisms (GCM) 10K type strain sequencing project: providing services to taxonomists for standard genome sequencing and annotation.</title>
        <authorList>
            <consortium name="The Broad Institute Genomics Platform"/>
            <consortium name="The Broad Institute Genome Sequencing Center for Infectious Disease"/>
            <person name="Wu L."/>
            <person name="Ma J."/>
        </authorList>
    </citation>
    <scope>NUCLEOTIDE SEQUENCE [LARGE SCALE GENOMIC DNA]</scope>
    <source>
        <strain evidence="3">JCM 3369</strain>
    </source>
</reference>
<keyword evidence="1" id="KW-0812">Transmembrane</keyword>
<feature type="transmembrane region" description="Helical" evidence="1">
    <location>
        <begin position="6"/>
        <end position="27"/>
    </location>
</feature>
<comment type="caution">
    <text evidence="2">The sequence shown here is derived from an EMBL/GenBank/DDBJ whole genome shotgun (WGS) entry which is preliminary data.</text>
</comment>
<gene>
    <name evidence="2" type="ORF">ACFO3F_13385</name>
</gene>
<keyword evidence="1" id="KW-1133">Transmembrane helix</keyword>
<keyword evidence="1" id="KW-0472">Membrane</keyword>
<accession>A0ABV9DEF5</accession>
<dbReference type="RefSeq" id="WP_122825056.1">
    <property type="nucleotide sequence ID" value="NZ_CP033325.1"/>
</dbReference>
<feature type="transmembrane region" description="Helical" evidence="1">
    <location>
        <begin position="69"/>
        <end position="91"/>
    </location>
</feature>
<proteinExistence type="predicted"/>
<name>A0ABV9DEF5_9MICO</name>
<evidence type="ECO:0000256" key="1">
    <source>
        <dbReference type="SAM" id="Phobius"/>
    </source>
</evidence>
<keyword evidence="3" id="KW-1185">Reference proteome</keyword>
<dbReference type="Proteomes" id="UP001595955">
    <property type="component" value="Unassembled WGS sequence"/>
</dbReference>
<organism evidence="2 3">
    <name type="scientific">Georgenia faecalis</name>
    <dbReference type="NCBI Taxonomy" id="2483799"/>
    <lineage>
        <taxon>Bacteria</taxon>
        <taxon>Bacillati</taxon>
        <taxon>Actinomycetota</taxon>
        <taxon>Actinomycetes</taxon>
        <taxon>Micrococcales</taxon>
        <taxon>Bogoriellaceae</taxon>
        <taxon>Georgenia</taxon>
    </lineage>
</organism>
<evidence type="ECO:0000313" key="3">
    <source>
        <dbReference type="Proteomes" id="UP001595955"/>
    </source>
</evidence>
<feature type="transmembrane region" description="Helical" evidence="1">
    <location>
        <begin position="47"/>
        <end position="63"/>
    </location>
</feature>
<evidence type="ECO:0000313" key="2">
    <source>
        <dbReference type="EMBL" id="MFC4556243.1"/>
    </source>
</evidence>
<dbReference type="Pfam" id="PF10724">
    <property type="entry name" value="DUF2516"/>
    <property type="match status" value="1"/>
</dbReference>
<sequence>MLIGFVQVYLFLGLALVAFGVELWALVHAARQPAPAFVSAGKRTKNFWLLLLGAGAALGFIAIPPPLGVGIFGGFLQFFFIVPAAIYLADVKPAVSGYRRRPPNRGGW</sequence>
<dbReference type="InterPro" id="IPR019662">
    <property type="entry name" value="DUF2516"/>
</dbReference>